<dbReference type="RefSeq" id="WP_191897971.1">
    <property type="nucleotide sequence ID" value="NZ_BMQD01000029.1"/>
</dbReference>
<feature type="compositionally biased region" description="Basic and acidic residues" evidence="1">
    <location>
        <begin position="66"/>
        <end position="75"/>
    </location>
</feature>
<comment type="caution">
    <text evidence="3">The sequence shown here is derived from an EMBL/GenBank/DDBJ whole genome shotgun (WGS) entry which is preliminary data.</text>
</comment>
<feature type="chain" id="PRO_5041287583" description="Lipoprotein" evidence="2">
    <location>
        <begin position="30"/>
        <end position="75"/>
    </location>
</feature>
<evidence type="ECO:0008006" key="5">
    <source>
        <dbReference type="Google" id="ProtNLM"/>
    </source>
</evidence>
<accession>A0AA37BMQ4</accession>
<feature type="signal peptide" evidence="2">
    <location>
        <begin position="1"/>
        <end position="29"/>
    </location>
</feature>
<reference evidence="3" key="1">
    <citation type="journal article" date="2014" name="Int. J. Syst. Evol. Microbiol.">
        <title>Complete genome sequence of Corynebacterium casei LMG S-19264T (=DSM 44701T), isolated from a smear-ripened cheese.</title>
        <authorList>
            <consortium name="US DOE Joint Genome Institute (JGI-PGF)"/>
            <person name="Walter F."/>
            <person name="Albersmeier A."/>
            <person name="Kalinowski J."/>
            <person name="Ruckert C."/>
        </authorList>
    </citation>
    <scope>NUCLEOTIDE SEQUENCE</scope>
    <source>
        <strain evidence="3">JCM 3093</strain>
    </source>
</reference>
<gene>
    <name evidence="3" type="ORF">GCM10010126_62130</name>
</gene>
<sequence>MNLKNGTSRLPRPAALVLALAAAFCLASACPAQPKACAAAVVVSPDTPPEPITDGSYRDGDDEDGGRDKKTPNRC</sequence>
<protein>
    <recommendedName>
        <fullName evidence="5">Lipoprotein</fullName>
    </recommendedName>
</protein>
<evidence type="ECO:0000313" key="4">
    <source>
        <dbReference type="Proteomes" id="UP000627984"/>
    </source>
</evidence>
<reference evidence="3" key="2">
    <citation type="submission" date="2022-09" db="EMBL/GenBank/DDBJ databases">
        <authorList>
            <person name="Sun Q."/>
            <person name="Ohkuma M."/>
        </authorList>
    </citation>
    <scope>NUCLEOTIDE SEQUENCE</scope>
    <source>
        <strain evidence="3">JCM 3093</strain>
    </source>
</reference>
<dbReference type="EMBL" id="BMQD01000029">
    <property type="protein sequence ID" value="GGK94296.1"/>
    <property type="molecule type" value="Genomic_DNA"/>
</dbReference>
<evidence type="ECO:0000256" key="1">
    <source>
        <dbReference type="SAM" id="MobiDB-lite"/>
    </source>
</evidence>
<organism evidence="3 4">
    <name type="scientific">Planomonospora parontospora</name>
    <dbReference type="NCBI Taxonomy" id="58119"/>
    <lineage>
        <taxon>Bacteria</taxon>
        <taxon>Bacillati</taxon>
        <taxon>Actinomycetota</taxon>
        <taxon>Actinomycetes</taxon>
        <taxon>Streptosporangiales</taxon>
        <taxon>Streptosporangiaceae</taxon>
        <taxon>Planomonospora</taxon>
    </lineage>
</organism>
<keyword evidence="2" id="KW-0732">Signal</keyword>
<dbReference type="AlphaFoldDB" id="A0AA37BMQ4"/>
<name>A0AA37BMQ4_9ACTN</name>
<feature type="region of interest" description="Disordered" evidence="1">
    <location>
        <begin position="44"/>
        <end position="75"/>
    </location>
</feature>
<dbReference type="PROSITE" id="PS51257">
    <property type="entry name" value="PROKAR_LIPOPROTEIN"/>
    <property type="match status" value="1"/>
</dbReference>
<proteinExistence type="predicted"/>
<evidence type="ECO:0000313" key="3">
    <source>
        <dbReference type="EMBL" id="GGK94296.1"/>
    </source>
</evidence>
<dbReference type="Proteomes" id="UP000627984">
    <property type="component" value="Unassembled WGS sequence"/>
</dbReference>
<evidence type="ECO:0000256" key="2">
    <source>
        <dbReference type="SAM" id="SignalP"/>
    </source>
</evidence>